<evidence type="ECO:0000256" key="3">
    <source>
        <dbReference type="ARBA" id="ARBA00022913"/>
    </source>
</evidence>
<evidence type="ECO:0000313" key="8">
    <source>
        <dbReference type="Proteomes" id="UP000509784"/>
    </source>
</evidence>
<keyword evidence="2" id="KW-0800">Toxin</keyword>
<dbReference type="AlphaFoldDB" id="A0ABD7A8D4"/>
<evidence type="ECO:0000259" key="5">
    <source>
        <dbReference type="Pfam" id="PF04829"/>
    </source>
</evidence>
<gene>
    <name evidence="7" type="ORF">HV560_05665</name>
</gene>
<evidence type="ECO:0000259" key="6">
    <source>
        <dbReference type="Pfam" id="PF18431"/>
    </source>
</evidence>
<dbReference type="EMBL" id="CP055305">
    <property type="protein sequence ID" value="QLB42329.1"/>
    <property type="molecule type" value="Genomic_DNA"/>
</dbReference>
<dbReference type="GO" id="GO:0090729">
    <property type="term" value="F:toxin activity"/>
    <property type="evidence" value="ECO:0007669"/>
    <property type="project" value="UniProtKB-KW"/>
</dbReference>
<comment type="subcellular location">
    <subcellularLocation>
        <location evidence="1">Target cell</location>
        <location evidence="1">Target cell cytoplasm</location>
    </subcellularLocation>
</comment>
<evidence type="ECO:0000313" key="7">
    <source>
        <dbReference type="EMBL" id="QLB42329.1"/>
    </source>
</evidence>
<keyword evidence="3" id="KW-1266">Target cell cytoplasm</keyword>
<name>A0ABD7A8D4_9PAST</name>
<reference evidence="7 8" key="1">
    <citation type="submission" date="2020-06" db="EMBL/GenBank/DDBJ databases">
        <title>Mannheimia pernigra sp. nov. isolated from bovine respiratory tract.</title>
        <authorList>
            <person name="Kuhnert P."/>
            <person name="Akarsu-Egger H."/>
        </authorList>
    </citation>
    <scope>NUCLEOTIDE SEQUENCE [LARGE SCALE GENOMIC DNA]</scope>
    <source>
        <strain evidence="7 8">17CN0883</strain>
    </source>
</reference>
<dbReference type="InterPro" id="IPR006914">
    <property type="entry name" value="VENN_dom"/>
</dbReference>
<dbReference type="CDD" id="cd20684">
    <property type="entry name" value="CdiA-CT_Yk_RNaseA-like"/>
    <property type="match status" value="1"/>
</dbReference>
<keyword evidence="4" id="KW-0843">Virulence</keyword>
<dbReference type="KEGG" id="mpeg:HV560_05665"/>
<accession>A0ABD7A8D4</accession>
<sequence>MTANRPKGGVSSSVAIYGSGWGLSSQASQNKAKVKYAQVNQQSGFNIQENANINVQENTHIKGGMINAQGDKANHQMTTGTLTTEEIENRSDVKVSSVSVSMSSDMSKIATSAIGATLSALGNMRESERSQTKAAISSNIHLSITDSNKQKALTGKTAEETIANLNRDTENANQAVKKADLVAIQEKQETVQVIGELSQSWTNRLVQPHLEEANKKRQEAEQLEKSDPLKSAQLKTEAKAIEAEYGLGSNLQMGIRAATAALQGLATGNTNQVAVGLLSPYANKLIKEQTTNADGSINKEANLMAHAVLGALEAHITGNNAAAGALGAFTAEAAAPYLMQALYNTDNAENLTDSQKQNIANLSQIAAGLAGGVTGDSTASFISGAEIGKRAVENNSLVVDRLRENKRADAEQWKIKVREKLGNNTASQFINGVIDVVEEGTDSALFVGDTVFDTFALLATCAVGDSYCNQAKTDLAGKNQAVSNTLNALMTGEYWESVKVVAKQAYAGDQQALENFSGILTGLLLPTKVVSNNSKLSDFSRKIPSDVNSNNKAPIIGKMSDYELTDFKSNVGRTLIYHENIGGHTISRHVGKQDIELANRLNLEPNLRMSSSFTDIQTAEKAISTIVHNNSNLLSEFMVSSQSRLALAGDVGFSIGRIMDRGSSSSTISSKATVIIVKDSLEPKGWRILTAFPDK</sequence>
<evidence type="ECO:0000256" key="2">
    <source>
        <dbReference type="ARBA" id="ARBA00022656"/>
    </source>
</evidence>
<dbReference type="Pfam" id="PF18431">
    <property type="entry name" value="RNAse_A_bac"/>
    <property type="match status" value="1"/>
</dbReference>
<evidence type="ECO:0000256" key="1">
    <source>
        <dbReference type="ARBA" id="ARBA00004219"/>
    </source>
</evidence>
<evidence type="ECO:0000256" key="4">
    <source>
        <dbReference type="ARBA" id="ARBA00023026"/>
    </source>
</evidence>
<organism evidence="7 8">
    <name type="scientific">Mannheimia pernigra</name>
    <dbReference type="NCBI Taxonomy" id="111844"/>
    <lineage>
        <taxon>Bacteria</taxon>
        <taxon>Pseudomonadati</taxon>
        <taxon>Pseudomonadota</taxon>
        <taxon>Gammaproteobacteria</taxon>
        <taxon>Pasteurellales</taxon>
        <taxon>Pasteurellaceae</taxon>
        <taxon>Mannheimia</taxon>
    </lineage>
</organism>
<proteinExistence type="predicted"/>
<protein>
    <submittedName>
        <fullName evidence="7">VENN motif pre-toxin domain-containing protein</fullName>
    </submittedName>
</protein>
<dbReference type="Proteomes" id="UP000509784">
    <property type="component" value="Chromosome"/>
</dbReference>
<dbReference type="RefSeq" id="WP_176812357.1">
    <property type="nucleotide sequence ID" value="NZ_CP055305.1"/>
</dbReference>
<feature type="domain" description="VENN motif-containing" evidence="5">
    <location>
        <begin position="349"/>
        <end position="397"/>
    </location>
</feature>
<feature type="domain" description="Bacterial CdiA-CT RNAse A" evidence="6">
    <location>
        <begin position="583"/>
        <end position="693"/>
    </location>
</feature>
<dbReference type="InterPro" id="IPR041436">
    <property type="entry name" value="RNAse_A_bac"/>
</dbReference>
<dbReference type="Pfam" id="PF04829">
    <property type="entry name" value="PT-VENN"/>
    <property type="match status" value="1"/>
</dbReference>